<dbReference type="GO" id="GO:0008360">
    <property type="term" value="P:regulation of cell shape"/>
    <property type="evidence" value="ECO:0007669"/>
    <property type="project" value="UniProtKB-UniRule"/>
</dbReference>
<feature type="compositionally biased region" description="Low complexity" evidence="8">
    <location>
        <begin position="146"/>
        <end position="155"/>
    </location>
</feature>
<dbReference type="STRING" id="1192034.CAP_7938"/>
<feature type="domain" description="L,D-TPase catalytic" evidence="9">
    <location>
        <begin position="582"/>
        <end position="724"/>
    </location>
</feature>
<dbReference type="Pfam" id="PF03734">
    <property type="entry name" value="YkuD"/>
    <property type="match status" value="1"/>
</dbReference>
<feature type="region of interest" description="Disordered" evidence="8">
    <location>
        <begin position="307"/>
        <end position="338"/>
    </location>
</feature>
<feature type="region of interest" description="Disordered" evidence="8">
    <location>
        <begin position="1"/>
        <end position="90"/>
    </location>
</feature>
<evidence type="ECO:0000259" key="9">
    <source>
        <dbReference type="PROSITE" id="PS52029"/>
    </source>
</evidence>
<dbReference type="GO" id="GO:0018104">
    <property type="term" value="P:peptidoglycan-protein cross-linking"/>
    <property type="evidence" value="ECO:0007669"/>
    <property type="project" value="TreeGrafter"/>
</dbReference>
<dbReference type="CDD" id="cd16913">
    <property type="entry name" value="YkuD_like"/>
    <property type="match status" value="1"/>
</dbReference>
<dbReference type="Proteomes" id="UP000019678">
    <property type="component" value="Unassembled WGS sequence"/>
</dbReference>
<evidence type="ECO:0000256" key="6">
    <source>
        <dbReference type="ARBA" id="ARBA00023316"/>
    </source>
</evidence>
<feature type="region of interest" description="Disordered" evidence="8">
    <location>
        <begin position="113"/>
        <end position="155"/>
    </location>
</feature>
<keyword evidence="5 7" id="KW-0573">Peptidoglycan synthesis</keyword>
<evidence type="ECO:0000313" key="10">
    <source>
        <dbReference type="EMBL" id="EYF01619.1"/>
    </source>
</evidence>
<dbReference type="SUPFAM" id="SSF141523">
    <property type="entry name" value="L,D-transpeptidase catalytic domain-like"/>
    <property type="match status" value="1"/>
</dbReference>
<proteinExistence type="inferred from homology"/>
<evidence type="ECO:0000256" key="5">
    <source>
        <dbReference type="ARBA" id="ARBA00022984"/>
    </source>
</evidence>
<evidence type="ECO:0000313" key="11">
    <source>
        <dbReference type="Proteomes" id="UP000019678"/>
    </source>
</evidence>
<dbReference type="PANTHER" id="PTHR30582:SF2">
    <property type="entry name" value="L,D-TRANSPEPTIDASE YCIB-RELATED"/>
    <property type="match status" value="1"/>
</dbReference>
<dbReference type="InterPro" id="IPR005490">
    <property type="entry name" value="LD_TPept_cat_dom"/>
</dbReference>
<feature type="active site" description="Nucleophile" evidence="7">
    <location>
        <position position="684"/>
    </location>
</feature>
<evidence type="ECO:0000256" key="1">
    <source>
        <dbReference type="ARBA" id="ARBA00004752"/>
    </source>
</evidence>
<evidence type="ECO:0000256" key="7">
    <source>
        <dbReference type="PROSITE-ProRule" id="PRU01373"/>
    </source>
</evidence>
<dbReference type="GO" id="GO:0071972">
    <property type="term" value="F:peptidoglycan L,D-transpeptidase activity"/>
    <property type="evidence" value="ECO:0007669"/>
    <property type="project" value="TreeGrafter"/>
</dbReference>
<feature type="region of interest" description="Disordered" evidence="8">
    <location>
        <begin position="356"/>
        <end position="390"/>
    </location>
</feature>
<dbReference type="AlphaFoldDB" id="A0A017SXC5"/>
<feature type="compositionally biased region" description="Polar residues" evidence="8">
    <location>
        <begin position="55"/>
        <end position="64"/>
    </location>
</feature>
<dbReference type="InterPro" id="IPR050979">
    <property type="entry name" value="LD-transpeptidase"/>
</dbReference>
<dbReference type="EMBL" id="ASRX01000075">
    <property type="protein sequence ID" value="EYF01619.1"/>
    <property type="molecule type" value="Genomic_DNA"/>
</dbReference>
<evidence type="ECO:0000256" key="4">
    <source>
        <dbReference type="ARBA" id="ARBA00022960"/>
    </source>
</evidence>
<dbReference type="InterPro" id="IPR038063">
    <property type="entry name" value="Transpep_catalytic_dom"/>
</dbReference>
<evidence type="ECO:0000256" key="3">
    <source>
        <dbReference type="ARBA" id="ARBA00022679"/>
    </source>
</evidence>
<organism evidence="10 11">
    <name type="scientific">Chondromyces apiculatus DSM 436</name>
    <dbReference type="NCBI Taxonomy" id="1192034"/>
    <lineage>
        <taxon>Bacteria</taxon>
        <taxon>Pseudomonadati</taxon>
        <taxon>Myxococcota</taxon>
        <taxon>Polyangia</taxon>
        <taxon>Polyangiales</taxon>
        <taxon>Polyangiaceae</taxon>
        <taxon>Chondromyces</taxon>
    </lineage>
</organism>
<gene>
    <name evidence="10" type="ORF">CAP_7938</name>
</gene>
<comment type="pathway">
    <text evidence="1 7">Cell wall biogenesis; peptidoglycan biosynthesis.</text>
</comment>
<comment type="caution">
    <text evidence="10">The sequence shown here is derived from an EMBL/GenBank/DDBJ whole genome shotgun (WGS) entry which is preliminary data.</text>
</comment>
<dbReference type="Gene3D" id="2.40.440.10">
    <property type="entry name" value="L,D-transpeptidase catalytic domain-like"/>
    <property type="match status" value="1"/>
</dbReference>
<dbReference type="GO" id="GO:0016740">
    <property type="term" value="F:transferase activity"/>
    <property type="evidence" value="ECO:0007669"/>
    <property type="project" value="UniProtKB-KW"/>
</dbReference>
<evidence type="ECO:0000256" key="8">
    <source>
        <dbReference type="SAM" id="MobiDB-lite"/>
    </source>
</evidence>
<comment type="similarity">
    <text evidence="2">Belongs to the YkuD family.</text>
</comment>
<dbReference type="eggNOG" id="COG1376">
    <property type="taxonomic scope" value="Bacteria"/>
</dbReference>
<dbReference type="PROSITE" id="PS52029">
    <property type="entry name" value="LD_TPASE"/>
    <property type="match status" value="1"/>
</dbReference>
<feature type="compositionally biased region" description="Basic and acidic residues" evidence="8">
    <location>
        <begin position="69"/>
        <end position="84"/>
    </location>
</feature>
<feature type="compositionally biased region" description="Basic and acidic residues" evidence="8">
    <location>
        <begin position="307"/>
        <end position="328"/>
    </location>
</feature>
<name>A0A017SXC5_9BACT</name>
<dbReference type="PANTHER" id="PTHR30582">
    <property type="entry name" value="L,D-TRANSPEPTIDASE"/>
    <property type="match status" value="1"/>
</dbReference>
<dbReference type="GO" id="GO:0005576">
    <property type="term" value="C:extracellular region"/>
    <property type="evidence" value="ECO:0007669"/>
    <property type="project" value="TreeGrafter"/>
</dbReference>
<keyword evidence="3" id="KW-0808">Transferase</keyword>
<keyword evidence="11" id="KW-1185">Reference proteome</keyword>
<accession>A0A017SXC5</accession>
<protein>
    <recommendedName>
        <fullName evidence="9">L,D-TPase catalytic domain-containing protein</fullName>
    </recommendedName>
</protein>
<feature type="compositionally biased region" description="Basic and acidic residues" evidence="8">
    <location>
        <begin position="1"/>
        <end position="10"/>
    </location>
</feature>
<feature type="active site" description="Proton donor/acceptor" evidence="7">
    <location>
        <position position="668"/>
    </location>
</feature>
<dbReference type="GO" id="GO:0071555">
    <property type="term" value="P:cell wall organization"/>
    <property type="evidence" value="ECO:0007669"/>
    <property type="project" value="UniProtKB-UniRule"/>
</dbReference>
<dbReference type="UniPathway" id="UPA00219"/>
<reference evidence="10 11" key="1">
    <citation type="submission" date="2013-05" db="EMBL/GenBank/DDBJ databases">
        <title>Genome assembly of Chondromyces apiculatus DSM 436.</title>
        <authorList>
            <person name="Sharma G."/>
            <person name="Khatri I."/>
            <person name="Kaur C."/>
            <person name="Mayilraj S."/>
            <person name="Subramanian S."/>
        </authorList>
    </citation>
    <scope>NUCLEOTIDE SEQUENCE [LARGE SCALE GENOMIC DNA]</scope>
    <source>
        <strain evidence="10 11">DSM 436</strain>
    </source>
</reference>
<sequence length="725" mass="76447">MDRHENDQVLRPEGPTSPGETSAEAPSGARMDVEMTRLKAPRSPAQRDPARPSPASGSTGNTRRVMTRAHRDEPASPPVDEKAAARSSLASSAVGFVVAAALAGAVAWASGCHGEAPPGPSAEEPRRTSAVPAPPRSTTVAVGPTAPSAASAPREVPSASSAASAAPSSAAVAVAEEAKPYTGPLLGAQALQTPVYPTMEFSNKRIGYLRRGAKAPVDPRPLKGGNCAKGWYRLLDGGYVCGKYSTLDMSDPQVRLGVTAPNLDDALPYKYAYNNAHGTPLYRSVPSREEMNRYEPYLEAARKKKKEAAEKKKAEVARKDTEKAKEGDAAAEGPGAGTGAAKDGVVAAAAIATAGNDSGAARKPEKDALGPTGAVPTGDGPGSAATPSAAVDDKTAAVAAAASLGLGLAEPPPVDAEEDKPWWQREYGKDKPLNITLADLDKDADGPVAKRMVKGFFVAVDKSFGWNDRLWYKTTSGLVAPSDRMYLIKPPSSQGIDFPEGANQIGFITSTKASKYEVDLAGEKVKPAGALPKFSAFGLTGESATIKTVVYRKTTDGWWMRGSDGTFAEAGPPPPDLAPGEKWIDVNLTRKTLVTMAGDKPVFATLISPGRRSKTKKKDHPTKTGTFRIREKHIAVTMDGDGTVAGDLPYSIEDVPFVAYYDGSYALHGAFWHSDFGREKSHGCVNLSPLDAKRVFMWSEPSMPRGWHGVWSTPEKPGSLVVIHD</sequence>
<keyword evidence="4 7" id="KW-0133">Cell shape</keyword>
<keyword evidence="6 7" id="KW-0961">Cell wall biogenesis/degradation</keyword>
<evidence type="ECO:0000256" key="2">
    <source>
        <dbReference type="ARBA" id="ARBA00005992"/>
    </source>
</evidence>